<accession>A0A098MFZ4</accession>
<reference evidence="1 2" key="1">
    <citation type="submission" date="2014-08" db="EMBL/GenBank/DDBJ databases">
        <authorList>
            <person name="den Bakker H.C."/>
        </authorList>
    </citation>
    <scope>NUCLEOTIDE SEQUENCE [LARGE SCALE GENOMIC DNA]</scope>
    <source>
        <strain evidence="1 2">DSM 18334</strain>
    </source>
</reference>
<keyword evidence="2" id="KW-1185">Reference proteome</keyword>
<evidence type="ECO:0000313" key="1">
    <source>
        <dbReference type="EMBL" id="KGE20462.1"/>
    </source>
</evidence>
<dbReference type="RefSeq" id="WP_036652715.1">
    <property type="nucleotide sequence ID" value="NZ_JQCR01000002.1"/>
</dbReference>
<proteinExistence type="predicted"/>
<dbReference type="EMBL" id="JQCR01000002">
    <property type="protein sequence ID" value="KGE20462.1"/>
    <property type="molecule type" value="Genomic_DNA"/>
</dbReference>
<gene>
    <name evidence="1" type="ORF">PWYN_14775</name>
</gene>
<dbReference type="AlphaFoldDB" id="A0A098MFZ4"/>
<dbReference type="OrthoDB" id="9964176at2"/>
<dbReference type="Proteomes" id="UP000029734">
    <property type="component" value="Unassembled WGS sequence"/>
</dbReference>
<protein>
    <recommendedName>
        <fullName evidence="3">Bacteriocin</fullName>
    </recommendedName>
</protein>
<dbReference type="STRING" id="268407.PWYN_14775"/>
<comment type="caution">
    <text evidence="1">The sequence shown here is derived from an EMBL/GenBank/DDBJ whole genome shotgun (WGS) entry which is preliminary data.</text>
</comment>
<evidence type="ECO:0000313" key="2">
    <source>
        <dbReference type="Proteomes" id="UP000029734"/>
    </source>
</evidence>
<sequence>MNTFNFHELSQDDVMLVDGGDWLDKAVAIAKSFTSTPLGKVVGVVGVAGPAYDFLKGIKAGWDSYN</sequence>
<name>A0A098MFZ4_9BACL</name>
<organism evidence="1 2">
    <name type="scientific">Paenibacillus wynnii</name>
    <dbReference type="NCBI Taxonomy" id="268407"/>
    <lineage>
        <taxon>Bacteria</taxon>
        <taxon>Bacillati</taxon>
        <taxon>Bacillota</taxon>
        <taxon>Bacilli</taxon>
        <taxon>Bacillales</taxon>
        <taxon>Paenibacillaceae</taxon>
        <taxon>Paenibacillus</taxon>
    </lineage>
</organism>
<evidence type="ECO:0008006" key="3">
    <source>
        <dbReference type="Google" id="ProtNLM"/>
    </source>
</evidence>
<reference evidence="1 2" key="2">
    <citation type="submission" date="2014-10" db="EMBL/GenBank/DDBJ databases">
        <title>Comparative genomics of the Paenibacillus odorifer group.</title>
        <authorList>
            <person name="Tsai Y.-C."/>
            <person name="Martin N."/>
            <person name="Korlach J."/>
            <person name="Wiedmann M."/>
        </authorList>
    </citation>
    <scope>NUCLEOTIDE SEQUENCE [LARGE SCALE GENOMIC DNA]</scope>
    <source>
        <strain evidence="1 2">DSM 18334</strain>
    </source>
</reference>